<evidence type="ECO:0000313" key="2">
    <source>
        <dbReference type="Proteomes" id="UP001057402"/>
    </source>
</evidence>
<accession>A0ACB9R6L5</accession>
<dbReference type="EMBL" id="CM042883">
    <property type="protein sequence ID" value="KAI4374153.1"/>
    <property type="molecule type" value="Genomic_DNA"/>
</dbReference>
<gene>
    <name evidence="1" type="ORF">MLD38_012179</name>
</gene>
<protein>
    <submittedName>
        <fullName evidence="1">Uncharacterized protein</fullName>
    </submittedName>
</protein>
<evidence type="ECO:0000313" key="1">
    <source>
        <dbReference type="EMBL" id="KAI4374153.1"/>
    </source>
</evidence>
<name>A0ACB9R6L5_9MYRT</name>
<comment type="caution">
    <text evidence="1">The sequence shown here is derived from an EMBL/GenBank/DDBJ whole genome shotgun (WGS) entry which is preliminary data.</text>
</comment>
<sequence length="258" mass="28507">MHAALMLRVPGLSARDNPRHELLDRSVQIHRPFIACRRRTPGRFVRSSCVAQTVVTEEPVVADSRPSVSTDYVTSVGSPSSALSLSQWHLTTRHITLLNVVACAVAASSTWLFFSAIPAMLAFRKAAESLEKLMDTTREELPDTMASLRLSGMEIGDLTTELSDLGQQITRGVRTSTRAVRVAEKSLRQLSTMASPASLQRMTITNQENEPQRSALAERVKGVREGIVKGRSLVKALFTITHFTRSVINYFSSRAKKK</sequence>
<keyword evidence="2" id="KW-1185">Reference proteome</keyword>
<dbReference type="Proteomes" id="UP001057402">
    <property type="component" value="Chromosome 4"/>
</dbReference>
<organism evidence="1 2">
    <name type="scientific">Melastoma candidum</name>
    <dbReference type="NCBI Taxonomy" id="119954"/>
    <lineage>
        <taxon>Eukaryota</taxon>
        <taxon>Viridiplantae</taxon>
        <taxon>Streptophyta</taxon>
        <taxon>Embryophyta</taxon>
        <taxon>Tracheophyta</taxon>
        <taxon>Spermatophyta</taxon>
        <taxon>Magnoliopsida</taxon>
        <taxon>eudicotyledons</taxon>
        <taxon>Gunneridae</taxon>
        <taxon>Pentapetalae</taxon>
        <taxon>rosids</taxon>
        <taxon>malvids</taxon>
        <taxon>Myrtales</taxon>
        <taxon>Melastomataceae</taxon>
        <taxon>Melastomatoideae</taxon>
        <taxon>Melastomateae</taxon>
        <taxon>Melastoma</taxon>
    </lineage>
</organism>
<reference evidence="2" key="1">
    <citation type="journal article" date="2023" name="Front. Plant Sci.">
        <title>Chromosomal-level genome assembly of Melastoma candidum provides insights into trichome evolution.</title>
        <authorList>
            <person name="Zhong Y."/>
            <person name="Wu W."/>
            <person name="Sun C."/>
            <person name="Zou P."/>
            <person name="Liu Y."/>
            <person name="Dai S."/>
            <person name="Zhou R."/>
        </authorList>
    </citation>
    <scope>NUCLEOTIDE SEQUENCE [LARGE SCALE GENOMIC DNA]</scope>
</reference>
<proteinExistence type="predicted"/>